<feature type="transmembrane region" description="Helical" evidence="1">
    <location>
        <begin position="12"/>
        <end position="33"/>
    </location>
</feature>
<evidence type="ECO:0000256" key="1">
    <source>
        <dbReference type="SAM" id="Phobius"/>
    </source>
</evidence>
<gene>
    <name evidence="2" type="ORF">CP960_06050</name>
</gene>
<keyword evidence="1" id="KW-1133">Transmembrane helix</keyword>
<name>A0A2N1J3J3_9BACT</name>
<keyword evidence="3" id="KW-1185">Reference proteome</keyword>
<dbReference type="OrthoDB" id="5368591at2"/>
<accession>A0A2N1J3J3</accession>
<proteinExistence type="predicted"/>
<evidence type="ECO:0000313" key="3">
    <source>
        <dbReference type="Proteomes" id="UP000233248"/>
    </source>
</evidence>
<organism evidence="2 3">
    <name type="scientific">Malaciobacter halophilus</name>
    <dbReference type="NCBI Taxonomy" id="197482"/>
    <lineage>
        <taxon>Bacteria</taxon>
        <taxon>Pseudomonadati</taxon>
        <taxon>Campylobacterota</taxon>
        <taxon>Epsilonproteobacteria</taxon>
        <taxon>Campylobacterales</taxon>
        <taxon>Arcobacteraceae</taxon>
        <taxon>Malaciobacter</taxon>
    </lineage>
</organism>
<dbReference type="EMBL" id="NXIF01000023">
    <property type="protein sequence ID" value="PKI81119.1"/>
    <property type="molecule type" value="Genomic_DNA"/>
</dbReference>
<dbReference type="KEGG" id="ahs:AHALO_0698"/>
<sequence>MAEYFANVIARLIVSYLTLLVMSLAILAGYWIIADYNSMIAFIHSVSDNAFAEFVVWMPFIFAWFKPDKRGNANSYYHRQANFWAMYDTTGGRW</sequence>
<keyword evidence="1" id="KW-0472">Membrane</keyword>
<feature type="transmembrane region" description="Helical" evidence="1">
    <location>
        <begin position="39"/>
        <end position="65"/>
    </location>
</feature>
<protein>
    <submittedName>
        <fullName evidence="2">Uncharacterized protein</fullName>
    </submittedName>
</protein>
<evidence type="ECO:0000313" key="2">
    <source>
        <dbReference type="EMBL" id="PKI81119.1"/>
    </source>
</evidence>
<keyword evidence="1" id="KW-0812">Transmembrane</keyword>
<dbReference type="AlphaFoldDB" id="A0A2N1J3J3"/>
<reference evidence="2 3" key="1">
    <citation type="submission" date="2017-09" db="EMBL/GenBank/DDBJ databases">
        <title>Genomics of the genus Arcobacter.</title>
        <authorList>
            <person name="Perez-Cataluna A."/>
            <person name="Figueras M.J."/>
            <person name="Salas-Masso N."/>
        </authorList>
    </citation>
    <scope>NUCLEOTIDE SEQUENCE [LARGE SCALE GENOMIC DNA]</scope>
    <source>
        <strain evidence="2 3">DSM 18005</strain>
    </source>
</reference>
<comment type="caution">
    <text evidence="2">The sequence shown here is derived from an EMBL/GenBank/DDBJ whole genome shotgun (WGS) entry which is preliminary data.</text>
</comment>
<dbReference type="Proteomes" id="UP000233248">
    <property type="component" value="Unassembled WGS sequence"/>
</dbReference>